<evidence type="ECO:0000313" key="7">
    <source>
        <dbReference type="EMBL" id="HIS31819.1"/>
    </source>
</evidence>
<comment type="subcellular location">
    <subcellularLocation>
        <location evidence="1">Membrane</location>
        <topology evidence="1">Multi-pass membrane protein</topology>
    </subcellularLocation>
</comment>
<name>A0A9D1JKX7_9FIRM</name>
<evidence type="ECO:0000256" key="5">
    <source>
        <dbReference type="ARBA" id="ARBA00023136"/>
    </source>
</evidence>
<keyword evidence="3" id="KW-0133">Cell shape</keyword>
<dbReference type="GO" id="GO:0015648">
    <property type="term" value="F:lipid-linked peptidoglycan transporter activity"/>
    <property type="evidence" value="ECO:0007669"/>
    <property type="project" value="TreeGrafter"/>
</dbReference>
<feature type="transmembrane region" description="Helical" evidence="6">
    <location>
        <begin position="339"/>
        <end position="362"/>
    </location>
</feature>
<reference evidence="7" key="2">
    <citation type="journal article" date="2021" name="PeerJ">
        <title>Extensive microbial diversity within the chicken gut microbiome revealed by metagenomics and culture.</title>
        <authorList>
            <person name="Gilroy R."/>
            <person name="Ravi A."/>
            <person name="Getino M."/>
            <person name="Pursley I."/>
            <person name="Horton D.L."/>
            <person name="Alikhan N.F."/>
            <person name="Baker D."/>
            <person name="Gharbi K."/>
            <person name="Hall N."/>
            <person name="Watson M."/>
            <person name="Adriaenssens E.M."/>
            <person name="Foster-Nyarko E."/>
            <person name="Jarju S."/>
            <person name="Secka A."/>
            <person name="Antonio M."/>
            <person name="Oren A."/>
            <person name="Chaudhuri R.R."/>
            <person name="La Ragione R."/>
            <person name="Hildebrand F."/>
            <person name="Pallen M.J."/>
        </authorList>
    </citation>
    <scope>NUCLEOTIDE SEQUENCE</scope>
    <source>
        <strain evidence="7">CHK190-19873</strain>
    </source>
</reference>
<feature type="transmembrane region" description="Helical" evidence="6">
    <location>
        <begin position="129"/>
        <end position="146"/>
    </location>
</feature>
<accession>A0A9D1JKX7</accession>
<evidence type="ECO:0000256" key="1">
    <source>
        <dbReference type="ARBA" id="ARBA00004141"/>
    </source>
</evidence>
<feature type="transmembrane region" description="Helical" evidence="6">
    <location>
        <begin position="12"/>
        <end position="29"/>
    </location>
</feature>
<keyword evidence="5 6" id="KW-0472">Membrane</keyword>
<feature type="transmembrane region" description="Helical" evidence="6">
    <location>
        <begin position="175"/>
        <end position="195"/>
    </location>
</feature>
<dbReference type="InterPro" id="IPR001182">
    <property type="entry name" value="FtsW/RodA"/>
</dbReference>
<gene>
    <name evidence="7" type="ORF">IAB44_09790</name>
</gene>
<evidence type="ECO:0000256" key="6">
    <source>
        <dbReference type="SAM" id="Phobius"/>
    </source>
</evidence>
<feature type="transmembrane region" description="Helical" evidence="6">
    <location>
        <begin position="41"/>
        <end position="59"/>
    </location>
</feature>
<dbReference type="GO" id="GO:0008360">
    <property type="term" value="P:regulation of cell shape"/>
    <property type="evidence" value="ECO:0007669"/>
    <property type="project" value="UniProtKB-KW"/>
</dbReference>
<dbReference type="GO" id="GO:0032153">
    <property type="term" value="C:cell division site"/>
    <property type="evidence" value="ECO:0007669"/>
    <property type="project" value="TreeGrafter"/>
</dbReference>
<keyword evidence="4 6" id="KW-1133">Transmembrane helix</keyword>
<feature type="transmembrane region" description="Helical" evidence="6">
    <location>
        <begin position="152"/>
        <end position="168"/>
    </location>
</feature>
<evidence type="ECO:0000256" key="4">
    <source>
        <dbReference type="ARBA" id="ARBA00022989"/>
    </source>
</evidence>
<dbReference type="GO" id="GO:0051301">
    <property type="term" value="P:cell division"/>
    <property type="evidence" value="ECO:0007669"/>
    <property type="project" value="InterPro"/>
</dbReference>
<dbReference type="PANTHER" id="PTHR30474">
    <property type="entry name" value="CELL CYCLE PROTEIN"/>
    <property type="match status" value="1"/>
</dbReference>
<proteinExistence type="predicted"/>
<comment type="caution">
    <text evidence="7">The sequence shown here is derived from an EMBL/GenBank/DDBJ whole genome shotgun (WGS) entry which is preliminary data.</text>
</comment>
<evidence type="ECO:0000313" key="8">
    <source>
        <dbReference type="Proteomes" id="UP000823935"/>
    </source>
</evidence>
<dbReference type="AlphaFoldDB" id="A0A9D1JKX7"/>
<dbReference type="PANTHER" id="PTHR30474:SF1">
    <property type="entry name" value="PEPTIDOGLYCAN GLYCOSYLTRANSFERASE MRDB"/>
    <property type="match status" value="1"/>
</dbReference>
<evidence type="ECO:0000256" key="3">
    <source>
        <dbReference type="ARBA" id="ARBA00022960"/>
    </source>
</evidence>
<dbReference type="GO" id="GO:0005886">
    <property type="term" value="C:plasma membrane"/>
    <property type="evidence" value="ECO:0007669"/>
    <property type="project" value="TreeGrafter"/>
</dbReference>
<dbReference type="EMBL" id="DVIQ01000058">
    <property type="protein sequence ID" value="HIS31819.1"/>
    <property type="molecule type" value="Genomic_DNA"/>
</dbReference>
<organism evidence="7 8">
    <name type="scientific">Candidatus Limivivens intestinipullorum</name>
    <dbReference type="NCBI Taxonomy" id="2840858"/>
    <lineage>
        <taxon>Bacteria</taxon>
        <taxon>Bacillati</taxon>
        <taxon>Bacillota</taxon>
        <taxon>Clostridia</taxon>
        <taxon>Lachnospirales</taxon>
        <taxon>Lachnospiraceae</taxon>
        <taxon>Lachnospiraceae incertae sedis</taxon>
        <taxon>Candidatus Limivivens</taxon>
    </lineage>
</organism>
<dbReference type="Proteomes" id="UP000823935">
    <property type="component" value="Unassembled WGS sequence"/>
</dbReference>
<feature type="transmembrane region" description="Helical" evidence="6">
    <location>
        <begin position="305"/>
        <end position="327"/>
    </location>
</feature>
<dbReference type="Pfam" id="PF01098">
    <property type="entry name" value="FTSW_RODA_SPOVE"/>
    <property type="match status" value="1"/>
</dbReference>
<reference evidence="7" key="1">
    <citation type="submission" date="2020-10" db="EMBL/GenBank/DDBJ databases">
        <authorList>
            <person name="Gilroy R."/>
        </authorList>
    </citation>
    <scope>NUCLEOTIDE SEQUENCE</scope>
    <source>
        <strain evidence="7">CHK190-19873</strain>
    </source>
</reference>
<protein>
    <submittedName>
        <fullName evidence="7">Rod shape-determining protein RodA</fullName>
    </submittedName>
</protein>
<feature type="transmembrane region" description="Helical" evidence="6">
    <location>
        <begin position="273"/>
        <end position="293"/>
    </location>
</feature>
<evidence type="ECO:0000256" key="2">
    <source>
        <dbReference type="ARBA" id="ARBA00022692"/>
    </source>
</evidence>
<keyword evidence="2 6" id="KW-0812">Transmembrane</keyword>
<sequence length="367" mass="40680">MLKQYRLKDYKFRLVFMVIALSVIGILVVGSADASYQSRQAMGFAGGMVVMIIASLVDYNWLLNFYWLEYILGIVLLLAVRFFGSEAGGATRWIDIGFLRFQPSDVEKIILILFYAKIFTKYEEKLNSFPRILFFLATVLVPWYLIFDQPNLSTSIVVLLLFCAMIFIGGLSYKIIGGIIAVGVPLVIIFFSIILQPDQTLLHGYQVDRILGWLYPEEYPDISNQQTNSIIAIGSGQLYGKGLNNNEVASVNNGNFIPEPQTDFIFAVLGEELGFLGCCIVVILELLIALECIQIGRRARDMTGTLIGCGMGALIFFQCFVNIGVATGLLPNTGLPLPFVSYGLTSLVSFCMGIGIVLNVGLQVRKY</sequence>